<dbReference type="GO" id="GO:0015097">
    <property type="term" value="F:mercury ion transmembrane transporter activity"/>
    <property type="evidence" value="ECO:0007669"/>
    <property type="project" value="InterPro"/>
</dbReference>
<keyword evidence="1" id="KW-1133">Transmembrane helix</keyword>
<name>A0A1N6EI36_9SPHN</name>
<evidence type="ECO:0000313" key="2">
    <source>
        <dbReference type="EMBL" id="SIN82660.1"/>
    </source>
</evidence>
<proteinExistence type="predicted"/>
<dbReference type="GO" id="GO:0016020">
    <property type="term" value="C:membrane"/>
    <property type="evidence" value="ECO:0007669"/>
    <property type="project" value="InterPro"/>
</dbReference>
<dbReference type="AlphaFoldDB" id="A0A1N6EI36"/>
<accession>A0A1N6EI36</accession>
<dbReference type="InterPro" id="IPR004891">
    <property type="entry name" value="Mercury-R_MerC"/>
</dbReference>
<evidence type="ECO:0000313" key="3">
    <source>
        <dbReference type="Proteomes" id="UP000185192"/>
    </source>
</evidence>
<keyword evidence="3" id="KW-1185">Reference proteome</keyword>
<reference evidence="3" key="1">
    <citation type="submission" date="2016-11" db="EMBL/GenBank/DDBJ databases">
        <authorList>
            <person name="Varghese N."/>
            <person name="Submissions S."/>
        </authorList>
    </citation>
    <scope>NUCLEOTIDE SEQUENCE [LARGE SCALE GENOMIC DNA]</scope>
    <source>
        <strain evidence="3">DSM 22363</strain>
    </source>
</reference>
<dbReference type="EMBL" id="FSQW01000002">
    <property type="protein sequence ID" value="SIN82660.1"/>
    <property type="molecule type" value="Genomic_DNA"/>
</dbReference>
<protein>
    <submittedName>
        <fullName evidence="2">MerC mercury resistance protein</fullName>
    </submittedName>
</protein>
<dbReference type="OrthoDB" id="7409876at2"/>
<feature type="transmembrane region" description="Helical" evidence="1">
    <location>
        <begin position="46"/>
        <end position="64"/>
    </location>
</feature>
<feature type="transmembrane region" description="Helical" evidence="1">
    <location>
        <begin position="97"/>
        <end position="115"/>
    </location>
</feature>
<dbReference type="STRING" id="1123272.SAMN02745824_1932"/>
<feature type="transmembrane region" description="Helical" evidence="1">
    <location>
        <begin position="71"/>
        <end position="91"/>
    </location>
</feature>
<keyword evidence="1" id="KW-0812">Transmembrane</keyword>
<sequence>MQSAFYKDGAAIALSTACMVHCVALPVLAISSPVFAAVAEAEWVHWSMAVLAILASTSVVLSSPSSRVPEFLVPAGLGGLLITAALFAERFGIGETIPTVAGAVLIVSAHLLRLYKIRRS</sequence>
<gene>
    <name evidence="2" type="ORF">SAMN02745824_1932</name>
</gene>
<dbReference type="Proteomes" id="UP000185192">
    <property type="component" value="Unassembled WGS sequence"/>
</dbReference>
<keyword evidence="1" id="KW-0472">Membrane</keyword>
<evidence type="ECO:0000256" key="1">
    <source>
        <dbReference type="SAM" id="Phobius"/>
    </source>
</evidence>
<organism evidence="2 3">
    <name type="scientific">Parasphingorhabdus marina DSM 22363</name>
    <dbReference type="NCBI Taxonomy" id="1123272"/>
    <lineage>
        <taxon>Bacteria</taxon>
        <taxon>Pseudomonadati</taxon>
        <taxon>Pseudomonadota</taxon>
        <taxon>Alphaproteobacteria</taxon>
        <taxon>Sphingomonadales</taxon>
        <taxon>Sphingomonadaceae</taxon>
        <taxon>Parasphingorhabdus</taxon>
    </lineage>
</organism>
<dbReference type="Pfam" id="PF03203">
    <property type="entry name" value="MerC"/>
    <property type="match status" value="1"/>
</dbReference>